<evidence type="ECO:0000256" key="4">
    <source>
        <dbReference type="SAM" id="Phobius"/>
    </source>
</evidence>
<dbReference type="Gene3D" id="3.90.190.10">
    <property type="entry name" value="Protein tyrosine phosphatase superfamily"/>
    <property type="match status" value="1"/>
</dbReference>
<feature type="region of interest" description="Disordered" evidence="3">
    <location>
        <begin position="308"/>
        <end position="356"/>
    </location>
</feature>
<feature type="domain" description="Tyrosine specific protein phosphatases" evidence="5">
    <location>
        <begin position="101"/>
        <end position="162"/>
    </location>
</feature>
<dbReference type="InterPro" id="IPR013517">
    <property type="entry name" value="FG-GAP"/>
</dbReference>
<feature type="transmembrane region" description="Helical" evidence="4">
    <location>
        <begin position="763"/>
        <end position="788"/>
    </location>
</feature>
<proteinExistence type="predicted"/>
<dbReference type="Pfam" id="PF22784">
    <property type="entry name" value="PTP-SAK"/>
    <property type="match status" value="1"/>
</dbReference>
<keyword evidence="1" id="KW-0732">Signal</keyword>
<keyword evidence="4" id="KW-1133">Transmembrane helix</keyword>
<dbReference type="InterPro" id="IPR028994">
    <property type="entry name" value="Integrin_alpha_N"/>
</dbReference>
<dbReference type="Proteomes" id="UP000663852">
    <property type="component" value="Unassembled WGS sequence"/>
</dbReference>
<dbReference type="PROSITE" id="PS00383">
    <property type="entry name" value="TYR_PHOSPHATASE_1"/>
    <property type="match status" value="1"/>
</dbReference>
<evidence type="ECO:0000313" key="7">
    <source>
        <dbReference type="Proteomes" id="UP000663852"/>
    </source>
</evidence>
<dbReference type="PANTHER" id="PTHR46580:SF4">
    <property type="entry name" value="ATP_GTP-BINDING PROTEIN"/>
    <property type="match status" value="1"/>
</dbReference>
<comment type="caution">
    <text evidence="6">The sequence shown here is derived from an EMBL/GenBank/DDBJ whole genome shotgun (WGS) entry which is preliminary data.</text>
</comment>
<gene>
    <name evidence="6" type="ORF">EDS130_LOCUS26731</name>
</gene>
<dbReference type="InterPro" id="IPR029021">
    <property type="entry name" value="Prot-tyrosine_phosphatase-like"/>
</dbReference>
<feature type="transmembrane region" description="Helical" evidence="4">
    <location>
        <begin position="889"/>
        <end position="911"/>
    </location>
</feature>
<dbReference type="Pfam" id="PF13517">
    <property type="entry name" value="FG-GAP_3"/>
    <property type="match status" value="3"/>
</dbReference>
<evidence type="ECO:0000259" key="5">
    <source>
        <dbReference type="PROSITE" id="PS50056"/>
    </source>
</evidence>
<dbReference type="AlphaFoldDB" id="A0A814YC05"/>
<dbReference type="SUPFAM" id="SSF52799">
    <property type="entry name" value="(Phosphotyrosine protein) phosphatases II"/>
    <property type="match status" value="1"/>
</dbReference>
<dbReference type="EMBL" id="CAJNOJ010000164">
    <property type="protein sequence ID" value="CAF1227182.1"/>
    <property type="molecule type" value="Genomic_DNA"/>
</dbReference>
<accession>A0A814YC05</accession>
<name>A0A814YC05_ADIRI</name>
<dbReference type="Gene3D" id="2.30.30.100">
    <property type="match status" value="5"/>
</dbReference>
<dbReference type="PROSITE" id="PS50056">
    <property type="entry name" value="TYR_PHOSPHATASE_2"/>
    <property type="match status" value="1"/>
</dbReference>
<evidence type="ECO:0000256" key="1">
    <source>
        <dbReference type="ARBA" id="ARBA00022729"/>
    </source>
</evidence>
<evidence type="ECO:0000256" key="2">
    <source>
        <dbReference type="ARBA" id="ARBA00022801"/>
    </source>
</evidence>
<sequence length="954" mass="106356">MELSAKDISCRGPTEASHWIIPKLLLASRYPGADDSDEHQRITRLIYDCGIEVFVNLMTPRELSRYKLYEPQIRQYALHDNRKVEFISFPIPDQFICRDDQKVLDFCMDLSKRLQENQQKILIHCRGGRGRTGTIMSILIGILFHLEAEDALNYNYQLQQQRMKIKGRTSYLHPRQREQVREVLQMKAFSLYSILTRECKCQRRITKLLTIPLRSCVLLGKIQDHHTVGISNKLFFANVTENQCACQLMQSNEYISGFNYYLNNRTCEVFFSNQSSLLIESNENANFIFINRSTISIIKSNQIVTSTASTSSSSTTSSSSSTTTTTSSSSSTTTTTTSSSSSTTTTTSSSSSSTATTVGLNNNSMFLKQAIYSIGTQAYSLAIADFNNDNKSDIVVVRLATNDVGLLINSGNDGTFSINYSYAVGSSPRYVIASDVNNDNKIDVIVTNYNSNSVSILLNKGDAAFASQTTMPVGVQPWTVTAADLNGDGYVDLIATNSASNSISILFNLRDGAFQNQITYAVGKAPRSVIAADINGDNLTDVIVGNEGADTISVLMNTGSGSFSAQITYAVGDQPNSISATDVNNDNSLDLIVANQGSTFVSVLLNKGDGVFHSQVTYTIDIGSRCIVVTDLNYDNKPDIVVATQNTDSINVLLNTNNGTFGYRTVYTVGDGPRSVSVADLNNDNKPDMAVANSNTNIWLVVYYMDEDRENFIVIVTAFVIVMLFLPHLSNNCMLIAYIQELVLISDLDSCLGKLKNWKMMRWTVCFILYSAIPLIGMPIILITDFFVDTTEKFVFHSFWMSYVILVGIVPSILMILVVSFSHRNDYRGHQETGVTLTEISNEFHRRFIFTMTIQVLATVSCLLMWTTLLAKFAIGGDENLKHSAVPALIITFYIYNINHIKSFYVFVFTLKDFREKLIQTCSAICRRRSHSTTEYYFVENTQTRLSEDQETHL</sequence>
<keyword evidence="4" id="KW-0812">Transmembrane</keyword>
<dbReference type="OrthoDB" id="19045at2759"/>
<protein>
    <recommendedName>
        <fullName evidence="5">Tyrosine specific protein phosphatases domain-containing protein</fullName>
    </recommendedName>
</protein>
<dbReference type="GO" id="GO:0016791">
    <property type="term" value="F:phosphatase activity"/>
    <property type="evidence" value="ECO:0007669"/>
    <property type="project" value="UniProtKB-ARBA"/>
</dbReference>
<organism evidence="6 7">
    <name type="scientific">Adineta ricciae</name>
    <name type="common">Rotifer</name>
    <dbReference type="NCBI Taxonomy" id="249248"/>
    <lineage>
        <taxon>Eukaryota</taxon>
        <taxon>Metazoa</taxon>
        <taxon>Spiralia</taxon>
        <taxon>Gnathifera</taxon>
        <taxon>Rotifera</taxon>
        <taxon>Eurotatoria</taxon>
        <taxon>Bdelloidea</taxon>
        <taxon>Adinetida</taxon>
        <taxon>Adinetidae</taxon>
        <taxon>Adineta</taxon>
    </lineage>
</organism>
<reference evidence="6" key="1">
    <citation type="submission" date="2021-02" db="EMBL/GenBank/DDBJ databases">
        <authorList>
            <person name="Nowell W R."/>
        </authorList>
    </citation>
    <scope>NUCLEOTIDE SEQUENCE</scope>
</reference>
<dbReference type="SUPFAM" id="SSF69318">
    <property type="entry name" value="Integrin alpha N-terminal domain"/>
    <property type="match status" value="1"/>
</dbReference>
<feature type="transmembrane region" description="Helical" evidence="4">
    <location>
        <begin position="800"/>
        <end position="821"/>
    </location>
</feature>
<evidence type="ECO:0000313" key="6">
    <source>
        <dbReference type="EMBL" id="CAF1227182.1"/>
    </source>
</evidence>
<feature type="transmembrane region" description="Helical" evidence="4">
    <location>
        <begin position="712"/>
        <end position="729"/>
    </location>
</feature>
<dbReference type="InterPro" id="IPR000387">
    <property type="entry name" value="Tyr_Pase_dom"/>
</dbReference>
<dbReference type="InterPro" id="IPR016130">
    <property type="entry name" value="Tyr_Pase_AS"/>
</dbReference>
<evidence type="ECO:0000256" key="3">
    <source>
        <dbReference type="SAM" id="MobiDB-lite"/>
    </source>
</evidence>
<keyword evidence="2" id="KW-0378">Hydrolase</keyword>
<keyword evidence="4" id="KW-0472">Membrane</keyword>
<dbReference type="PANTHER" id="PTHR46580">
    <property type="entry name" value="SENSOR KINASE-RELATED"/>
    <property type="match status" value="1"/>
</dbReference>
<feature type="transmembrane region" description="Helical" evidence="4">
    <location>
        <begin position="848"/>
        <end position="869"/>
    </location>
</feature>
<dbReference type="InterPro" id="IPR057023">
    <property type="entry name" value="PTP-SAK"/>
</dbReference>